<gene>
    <name evidence="1" type="ORF">HGG82_07920</name>
</gene>
<dbReference type="Proteomes" id="UP000586067">
    <property type="component" value="Unassembled WGS sequence"/>
</dbReference>
<organism evidence="1 2">
    <name type="scientific">Marinomonas profundi</name>
    <dbReference type="NCBI Taxonomy" id="2726122"/>
    <lineage>
        <taxon>Bacteria</taxon>
        <taxon>Pseudomonadati</taxon>
        <taxon>Pseudomonadota</taxon>
        <taxon>Gammaproteobacteria</taxon>
        <taxon>Oceanospirillales</taxon>
        <taxon>Oceanospirillaceae</taxon>
        <taxon>Marinomonas</taxon>
    </lineage>
</organism>
<reference evidence="1 2" key="1">
    <citation type="submission" date="2020-04" db="EMBL/GenBank/DDBJ databases">
        <title>Marinomonas sp. M1K-6 isolated from the deep seawater of the Mariana Trench.</title>
        <authorList>
            <person name="Li Y."/>
        </authorList>
    </citation>
    <scope>NUCLEOTIDE SEQUENCE [LARGE SCALE GENOMIC DNA]</scope>
    <source>
        <strain evidence="1 2">M1K-6</strain>
    </source>
</reference>
<comment type="caution">
    <text evidence="1">The sequence shown here is derived from an EMBL/GenBank/DDBJ whole genome shotgun (WGS) entry which is preliminary data.</text>
</comment>
<dbReference type="Pfam" id="PF10963">
    <property type="entry name" value="Phage_TAC_10"/>
    <property type="match status" value="1"/>
</dbReference>
<keyword evidence="2" id="KW-1185">Reference proteome</keyword>
<dbReference type="AlphaFoldDB" id="A0A847R9D0"/>
<evidence type="ECO:0000313" key="2">
    <source>
        <dbReference type="Proteomes" id="UP000586067"/>
    </source>
</evidence>
<protein>
    <submittedName>
        <fullName evidence="1">Uncharacterized protein</fullName>
    </submittedName>
</protein>
<dbReference type="RefSeq" id="WP_168824517.1">
    <property type="nucleotide sequence ID" value="NZ_CP073013.1"/>
</dbReference>
<sequence length="114" mass="12418">MSKALEGQAILVTIGTVDFQFNVTDKAFNKFVDASSNGGKVTLQAWSFLADTVENKQHAKLKGMLVNDANEPRAQLVMDVIKIIQEEFVSDLPKVVKTRASSANSSKETDLSNS</sequence>
<evidence type="ECO:0000313" key="1">
    <source>
        <dbReference type="EMBL" id="NLQ17554.1"/>
    </source>
</evidence>
<dbReference type="InterPro" id="IPR024406">
    <property type="entry name" value="TAC-10"/>
</dbReference>
<accession>A0A847R9D0</accession>
<name>A0A847R9D0_9GAMM</name>
<proteinExistence type="predicted"/>
<dbReference type="EMBL" id="JABAEK010000006">
    <property type="protein sequence ID" value="NLQ17554.1"/>
    <property type="molecule type" value="Genomic_DNA"/>
</dbReference>